<dbReference type="SUPFAM" id="SSF52540">
    <property type="entry name" value="P-loop containing nucleoside triphosphate hydrolases"/>
    <property type="match status" value="1"/>
</dbReference>
<dbReference type="Gene3D" id="3.40.50.300">
    <property type="entry name" value="P-loop containing nucleotide triphosphate hydrolases"/>
    <property type="match status" value="1"/>
</dbReference>
<gene>
    <name evidence="3" type="ORF">FB459_0776</name>
</gene>
<organism evidence="3 4">
    <name type="scientific">Yimella lutea</name>
    <dbReference type="NCBI Taxonomy" id="587872"/>
    <lineage>
        <taxon>Bacteria</taxon>
        <taxon>Bacillati</taxon>
        <taxon>Actinomycetota</taxon>
        <taxon>Actinomycetes</taxon>
        <taxon>Micrococcales</taxon>
        <taxon>Dermacoccaceae</taxon>
        <taxon>Yimella</taxon>
    </lineage>
</organism>
<dbReference type="InterPro" id="IPR001482">
    <property type="entry name" value="T2SS/T4SS_dom"/>
</dbReference>
<dbReference type="InterPro" id="IPR050921">
    <property type="entry name" value="T4SS_GSP_E_ATPase"/>
</dbReference>
<accession>A0A542EDI7</accession>
<dbReference type="AlphaFoldDB" id="A0A542EDI7"/>
<dbReference type="InterPro" id="IPR022399">
    <property type="entry name" value="TadA-like_ATPase"/>
</dbReference>
<dbReference type="InterPro" id="IPR027417">
    <property type="entry name" value="P-loop_NTPase"/>
</dbReference>
<dbReference type="Pfam" id="PF00437">
    <property type="entry name" value="T2SSE"/>
    <property type="match status" value="1"/>
</dbReference>
<keyword evidence="4" id="KW-1185">Reference proteome</keyword>
<dbReference type="Proteomes" id="UP000320806">
    <property type="component" value="Unassembled WGS sequence"/>
</dbReference>
<dbReference type="Gene3D" id="3.30.450.380">
    <property type="match status" value="1"/>
</dbReference>
<dbReference type="PANTHER" id="PTHR30486">
    <property type="entry name" value="TWITCHING MOTILITY PROTEIN PILT"/>
    <property type="match status" value="1"/>
</dbReference>
<dbReference type="PANTHER" id="PTHR30486:SF6">
    <property type="entry name" value="TYPE IV PILUS RETRACTATION ATPASE PILT"/>
    <property type="match status" value="1"/>
</dbReference>
<sequence length="379" mass="40054">MSVVGRTMWEHIRSGEVPTKDRITAVAGAEAAVLGERSAGELGQRWTAEVLGGGPLQPLLDEPDVTDVLVNGPGQVWIDRGDGLQPVDLNLGDEDAVRRLAVRLAAIAGRRLDDASPWVDGQLPGGVRLHAMLPPLVSDGPHLSLRIPRRTGIGLSQLCARGLTDVLGERLLTALVEQKVAFVVTGGTGSGKTTLLSSMLALVPAAERLLVVEDVREMIVEHPHVVRLESRPPNVEGAGEVTLAALVRQALRMRPDRVVVGEVRGAEVRELMSALNTGHEGGCGTLHANSPVDVISRFEALGALGGMAPSAVRSQLASSVRVVVHVQRTPAGRRLAQVGVIGVDEGELRVRPALRWEAGQAVPMEGLSALESVLGRAVR</sequence>
<evidence type="ECO:0000259" key="2">
    <source>
        <dbReference type="Pfam" id="PF00437"/>
    </source>
</evidence>
<evidence type="ECO:0000313" key="3">
    <source>
        <dbReference type="EMBL" id="TQJ13360.1"/>
    </source>
</evidence>
<reference evidence="3 4" key="1">
    <citation type="submission" date="2019-06" db="EMBL/GenBank/DDBJ databases">
        <title>Sequencing the genomes of 1000 actinobacteria strains.</title>
        <authorList>
            <person name="Klenk H.-P."/>
        </authorList>
    </citation>
    <scope>NUCLEOTIDE SEQUENCE [LARGE SCALE GENOMIC DNA]</scope>
    <source>
        <strain evidence="3 4">DSM 19828</strain>
    </source>
</reference>
<dbReference type="GO" id="GO:0016887">
    <property type="term" value="F:ATP hydrolysis activity"/>
    <property type="evidence" value="ECO:0007669"/>
    <property type="project" value="InterPro"/>
</dbReference>
<dbReference type="CDD" id="cd01130">
    <property type="entry name" value="VirB11-like_ATPase"/>
    <property type="match status" value="1"/>
</dbReference>
<dbReference type="RefSeq" id="WP_240795882.1">
    <property type="nucleotide sequence ID" value="NZ_BAABCI010000015.1"/>
</dbReference>
<feature type="domain" description="Bacterial type II secretion system protein E" evidence="2">
    <location>
        <begin position="53"/>
        <end position="325"/>
    </location>
</feature>
<dbReference type="EMBL" id="VFMO01000001">
    <property type="protein sequence ID" value="TQJ13360.1"/>
    <property type="molecule type" value="Genomic_DNA"/>
</dbReference>
<evidence type="ECO:0000313" key="4">
    <source>
        <dbReference type="Proteomes" id="UP000320806"/>
    </source>
</evidence>
<comment type="caution">
    <text evidence="3">The sequence shown here is derived from an EMBL/GenBank/DDBJ whole genome shotgun (WGS) entry which is preliminary data.</text>
</comment>
<protein>
    <submittedName>
        <fullName evidence="3">Pilus assembly protein CpaF</fullName>
    </submittedName>
</protein>
<dbReference type="NCBIfam" id="TIGR03819">
    <property type="entry name" value="heli_sec_ATPase"/>
    <property type="match status" value="1"/>
</dbReference>
<proteinExistence type="inferred from homology"/>
<comment type="similarity">
    <text evidence="1">Belongs to the GSP E family.</text>
</comment>
<name>A0A542EDI7_9MICO</name>
<evidence type="ECO:0000256" key="1">
    <source>
        <dbReference type="ARBA" id="ARBA00006611"/>
    </source>
</evidence>